<dbReference type="EMBL" id="CDMY01000542">
    <property type="protein sequence ID" value="CEM21670.1"/>
    <property type="molecule type" value="Genomic_DNA"/>
</dbReference>
<keyword evidence="1 4" id="KW-0812">Transmembrane</keyword>
<keyword evidence="4" id="KW-0406">Ion transport</keyword>
<keyword evidence="2 4" id="KW-1133">Transmembrane helix</keyword>
<dbReference type="InterPro" id="IPR007274">
    <property type="entry name" value="Cop_transporter"/>
</dbReference>
<evidence type="ECO:0000313" key="5">
    <source>
        <dbReference type="EMBL" id="CEM21670.1"/>
    </source>
</evidence>
<dbReference type="OrthoDB" id="161814at2759"/>
<keyword evidence="4" id="KW-0186">Copper</keyword>
<dbReference type="PANTHER" id="PTHR12483:SF115">
    <property type="entry name" value="COPPER TRANSPORT PROTEIN"/>
    <property type="match status" value="1"/>
</dbReference>
<dbReference type="VEuPathDB" id="CryptoDB:Vbra_16653"/>
<dbReference type="Proteomes" id="UP000041254">
    <property type="component" value="Unassembled WGS sequence"/>
</dbReference>
<evidence type="ECO:0000256" key="3">
    <source>
        <dbReference type="ARBA" id="ARBA00023136"/>
    </source>
</evidence>
<accession>A0A0G4G1Q9</accession>
<dbReference type="Pfam" id="PF04145">
    <property type="entry name" value="Ctr"/>
    <property type="match status" value="2"/>
</dbReference>
<evidence type="ECO:0000313" key="6">
    <source>
        <dbReference type="Proteomes" id="UP000041254"/>
    </source>
</evidence>
<keyword evidence="3 4" id="KW-0472">Membrane</keyword>
<feature type="transmembrane region" description="Helical" evidence="4">
    <location>
        <begin position="90"/>
        <end position="106"/>
    </location>
</feature>
<comment type="similarity">
    <text evidence="4">Belongs to the copper transporter (Ctr) (TC 1.A.56) family. SLC31A subfamily.</text>
</comment>
<evidence type="ECO:0000256" key="2">
    <source>
        <dbReference type="ARBA" id="ARBA00022989"/>
    </source>
</evidence>
<organism evidence="5 6">
    <name type="scientific">Vitrella brassicaformis (strain CCMP3155)</name>
    <dbReference type="NCBI Taxonomy" id="1169540"/>
    <lineage>
        <taxon>Eukaryota</taxon>
        <taxon>Sar</taxon>
        <taxon>Alveolata</taxon>
        <taxon>Colpodellida</taxon>
        <taxon>Vitrellaceae</taxon>
        <taxon>Vitrella</taxon>
    </lineage>
</organism>
<reference evidence="5 6" key="1">
    <citation type="submission" date="2014-11" db="EMBL/GenBank/DDBJ databases">
        <authorList>
            <person name="Zhu J."/>
            <person name="Qi W."/>
            <person name="Song R."/>
        </authorList>
    </citation>
    <scope>NUCLEOTIDE SEQUENCE [LARGE SCALE GENOMIC DNA]</scope>
</reference>
<evidence type="ECO:0000256" key="4">
    <source>
        <dbReference type="RuleBase" id="RU367022"/>
    </source>
</evidence>
<comment type="subcellular location">
    <subcellularLocation>
        <location evidence="4">Membrane</location>
        <topology evidence="4">Multi-pass membrane protein</topology>
    </subcellularLocation>
</comment>
<gene>
    <name evidence="5" type="ORF">Vbra_16653</name>
</gene>
<dbReference type="AlphaFoldDB" id="A0A0G4G1Q9"/>
<protein>
    <recommendedName>
        <fullName evidence="4">Copper transport protein</fullName>
    </recommendedName>
</protein>
<keyword evidence="4" id="KW-0813">Transport</keyword>
<evidence type="ECO:0000256" key="1">
    <source>
        <dbReference type="ARBA" id="ARBA00022692"/>
    </source>
</evidence>
<name>A0A0G4G1Q9_VITBC</name>
<dbReference type="InParanoid" id="A0A0G4G1Q9"/>
<dbReference type="PhylomeDB" id="A0A0G4G1Q9"/>
<dbReference type="OMA" id="IEINWRR"/>
<feature type="transmembrane region" description="Helical" evidence="4">
    <location>
        <begin position="50"/>
        <end position="70"/>
    </location>
</feature>
<sequence length="159" mass="17422">MNGMNGMNDTNGGHGMDHSSHAGGHPMFFRTGVENVILFEEWKTENGGQYAGAIFAVFFCAIFAVFVRLYRGQMENSWESNKEAFPAHTAARLAMRFSLAFLSFTLDYGLMLIAMIFDVGLFFAVVSGLAVGVILFTDLMKVPASKSFSTTKNEGCCDV</sequence>
<proteinExistence type="inferred from homology"/>
<keyword evidence="4" id="KW-0187">Copper transport</keyword>
<dbReference type="PANTHER" id="PTHR12483">
    <property type="entry name" value="SOLUTE CARRIER FAMILY 31 COPPER TRANSPORTERS"/>
    <property type="match status" value="1"/>
</dbReference>
<dbReference type="GO" id="GO:0016020">
    <property type="term" value="C:membrane"/>
    <property type="evidence" value="ECO:0007669"/>
    <property type="project" value="UniProtKB-SubCell"/>
</dbReference>
<feature type="transmembrane region" description="Helical" evidence="4">
    <location>
        <begin position="112"/>
        <end position="136"/>
    </location>
</feature>
<keyword evidence="6" id="KW-1185">Reference proteome</keyword>
<dbReference type="GO" id="GO:0005375">
    <property type="term" value="F:copper ion transmembrane transporter activity"/>
    <property type="evidence" value="ECO:0007669"/>
    <property type="project" value="UniProtKB-UniRule"/>
</dbReference>